<dbReference type="Pfam" id="PF20119">
    <property type="entry name" value="DUF6509"/>
    <property type="match status" value="1"/>
</dbReference>
<accession>A0ABM8YRP5</accession>
<evidence type="ECO:0000313" key="2">
    <source>
        <dbReference type="Proteomes" id="UP000789833"/>
    </source>
</evidence>
<gene>
    <name evidence="1" type="ORF">BACCIP111883_03456</name>
</gene>
<dbReference type="RefSeq" id="WP_230503422.1">
    <property type="nucleotide sequence ID" value="NZ_CAKJTJ010000025.1"/>
</dbReference>
<evidence type="ECO:0000313" key="1">
    <source>
        <dbReference type="EMBL" id="CAG9622665.1"/>
    </source>
</evidence>
<organism evidence="1 2">
    <name type="scientific">Sutcliffiella rhizosphaerae</name>
    <dbReference type="NCBI Taxonomy" id="2880967"/>
    <lineage>
        <taxon>Bacteria</taxon>
        <taxon>Bacillati</taxon>
        <taxon>Bacillota</taxon>
        <taxon>Bacilli</taxon>
        <taxon>Bacillales</taxon>
        <taxon>Bacillaceae</taxon>
        <taxon>Sutcliffiella</taxon>
    </lineage>
</organism>
<comment type="caution">
    <text evidence="1">The sequence shown here is derived from an EMBL/GenBank/DDBJ whole genome shotgun (WGS) entry which is preliminary data.</text>
</comment>
<dbReference type="EMBL" id="CAKJTJ010000025">
    <property type="protein sequence ID" value="CAG9622665.1"/>
    <property type="molecule type" value="Genomic_DNA"/>
</dbReference>
<sequence>MIIKEYEAEKLKDPTGILEGDRYEFFLEIDIPEDDELFSENGVYLKVIFSVNGTETRIANYQFFEDTTNKLLDFELEEEEELLVKTYCEQHYMNVM</sequence>
<dbReference type="InterPro" id="IPR045424">
    <property type="entry name" value="DUF6509"/>
</dbReference>
<name>A0ABM8YRP5_9BACI</name>
<protein>
    <recommendedName>
        <fullName evidence="3">Pullulanase</fullName>
    </recommendedName>
</protein>
<reference evidence="1 2" key="1">
    <citation type="submission" date="2021-10" db="EMBL/GenBank/DDBJ databases">
        <authorList>
            <person name="Criscuolo A."/>
        </authorList>
    </citation>
    <scope>NUCLEOTIDE SEQUENCE [LARGE SCALE GENOMIC DNA]</scope>
    <source>
        <strain evidence="2">CIP 111883</strain>
    </source>
</reference>
<evidence type="ECO:0008006" key="3">
    <source>
        <dbReference type="Google" id="ProtNLM"/>
    </source>
</evidence>
<dbReference type="Proteomes" id="UP000789833">
    <property type="component" value="Unassembled WGS sequence"/>
</dbReference>
<proteinExistence type="predicted"/>
<keyword evidence="2" id="KW-1185">Reference proteome</keyword>